<evidence type="ECO:0000256" key="2">
    <source>
        <dbReference type="ARBA" id="ARBA00022490"/>
    </source>
</evidence>
<evidence type="ECO:0000313" key="7">
    <source>
        <dbReference type="Proteomes" id="UP000803844"/>
    </source>
</evidence>
<feature type="non-terminal residue" evidence="6">
    <location>
        <position position="181"/>
    </location>
</feature>
<feature type="domain" description="Centrosomin N-terminal motif 1" evidence="5">
    <location>
        <begin position="1"/>
        <end position="61"/>
    </location>
</feature>
<keyword evidence="2" id="KW-0963">Cytoplasm</keyword>
<dbReference type="InterPro" id="IPR012943">
    <property type="entry name" value="Cnn_1N"/>
</dbReference>
<accession>A0A9P4Y350</accession>
<reference evidence="6" key="1">
    <citation type="journal article" date="2020" name="Phytopathology">
        <title>Genome sequence of the chestnut blight fungus Cryphonectria parasitica EP155: A fundamental resource for an archetypical invasive plant pathogen.</title>
        <authorList>
            <person name="Crouch J.A."/>
            <person name="Dawe A."/>
            <person name="Aerts A."/>
            <person name="Barry K."/>
            <person name="Churchill A.C.L."/>
            <person name="Grimwood J."/>
            <person name="Hillman B."/>
            <person name="Milgroom M.G."/>
            <person name="Pangilinan J."/>
            <person name="Smith M."/>
            <person name="Salamov A."/>
            <person name="Schmutz J."/>
            <person name="Yadav J."/>
            <person name="Grigoriev I.V."/>
            <person name="Nuss D."/>
        </authorList>
    </citation>
    <scope>NUCLEOTIDE SEQUENCE</scope>
    <source>
        <strain evidence="6">EP155</strain>
    </source>
</reference>
<keyword evidence="3" id="KW-0175">Coiled coil</keyword>
<proteinExistence type="predicted"/>
<evidence type="ECO:0000256" key="3">
    <source>
        <dbReference type="SAM" id="Coils"/>
    </source>
</evidence>
<name>A0A9P4Y350_CRYP1</name>
<evidence type="ECO:0000256" key="4">
    <source>
        <dbReference type="SAM" id="MobiDB-lite"/>
    </source>
</evidence>
<evidence type="ECO:0000256" key="1">
    <source>
        <dbReference type="ARBA" id="ARBA00004496"/>
    </source>
</evidence>
<gene>
    <name evidence="6" type="ORF">M406DRAFT_257769</name>
</gene>
<keyword evidence="7" id="KW-1185">Reference proteome</keyword>
<dbReference type="RefSeq" id="XP_040776541.1">
    <property type="nucleotide sequence ID" value="XM_040917192.1"/>
</dbReference>
<dbReference type="GO" id="GO:0005737">
    <property type="term" value="C:cytoplasm"/>
    <property type="evidence" value="ECO:0007669"/>
    <property type="project" value="UniProtKB-SubCell"/>
</dbReference>
<dbReference type="GeneID" id="63834321"/>
<dbReference type="Proteomes" id="UP000803844">
    <property type="component" value="Unassembled WGS sequence"/>
</dbReference>
<feature type="region of interest" description="Disordered" evidence="4">
    <location>
        <begin position="87"/>
        <end position="125"/>
    </location>
</feature>
<feature type="compositionally biased region" description="Polar residues" evidence="4">
    <location>
        <begin position="95"/>
        <end position="119"/>
    </location>
</feature>
<dbReference type="Pfam" id="PF07989">
    <property type="entry name" value="Cnn_1N"/>
    <property type="match status" value="1"/>
</dbReference>
<comment type="caution">
    <text evidence="6">The sequence shown here is derived from an EMBL/GenBank/DDBJ whole genome shotgun (WGS) entry which is preliminary data.</text>
</comment>
<sequence>MTTLHKQNFDLKLELFHRRGRQAALEETVETLEAEQARMKETCGELIQELDKREKAIEEAVHMIVSLEARIDLLLRDREMGRQLDMKDALDSRLNDTTPSATDMGQEESLAQNESPSNGRGNGAIARMPSFLSERTENTETLRSVYLNNQGSFLSLSKTDPRLDNNGYVSPSMSVLSETSF</sequence>
<dbReference type="AlphaFoldDB" id="A0A9P4Y350"/>
<dbReference type="EMBL" id="MU032347">
    <property type="protein sequence ID" value="KAF3765580.1"/>
    <property type="molecule type" value="Genomic_DNA"/>
</dbReference>
<dbReference type="OrthoDB" id="10251744at2759"/>
<dbReference type="GO" id="GO:0005815">
    <property type="term" value="C:microtubule organizing center"/>
    <property type="evidence" value="ECO:0007669"/>
    <property type="project" value="InterPro"/>
</dbReference>
<comment type="subcellular location">
    <subcellularLocation>
        <location evidence="1">Cytoplasm</location>
    </subcellularLocation>
</comment>
<evidence type="ECO:0000313" key="6">
    <source>
        <dbReference type="EMBL" id="KAF3765580.1"/>
    </source>
</evidence>
<protein>
    <recommendedName>
        <fullName evidence="5">Centrosomin N-terminal motif 1 domain-containing protein</fullName>
    </recommendedName>
</protein>
<evidence type="ECO:0000259" key="5">
    <source>
        <dbReference type="Pfam" id="PF07989"/>
    </source>
</evidence>
<feature type="coiled-coil region" evidence="3">
    <location>
        <begin position="22"/>
        <end position="49"/>
    </location>
</feature>
<organism evidence="6 7">
    <name type="scientific">Cryphonectria parasitica (strain ATCC 38755 / EP155)</name>
    <dbReference type="NCBI Taxonomy" id="660469"/>
    <lineage>
        <taxon>Eukaryota</taxon>
        <taxon>Fungi</taxon>
        <taxon>Dikarya</taxon>
        <taxon>Ascomycota</taxon>
        <taxon>Pezizomycotina</taxon>
        <taxon>Sordariomycetes</taxon>
        <taxon>Sordariomycetidae</taxon>
        <taxon>Diaporthales</taxon>
        <taxon>Cryphonectriaceae</taxon>
        <taxon>Cryphonectria-Endothia species complex</taxon>
        <taxon>Cryphonectria</taxon>
    </lineage>
</organism>